<feature type="coiled-coil region" evidence="5">
    <location>
        <begin position="118"/>
        <end position="145"/>
    </location>
</feature>
<dbReference type="InterPro" id="IPR003661">
    <property type="entry name" value="HisK_dim/P_dom"/>
</dbReference>
<dbReference type="Gene3D" id="3.40.50.2300">
    <property type="match status" value="1"/>
</dbReference>
<dbReference type="PRINTS" id="PR00344">
    <property type="entry name" value="BCTRLSENSOR"/>
</dbReference>
<evidence type="ECO:0000256" key="4">
    <source>
        <dbReference type="PROSITE-ProRule" id="PRU00169"/>
    </source>
</evidence>
<dbReference type="EC" id="2.7.13.3" evidence="2"/>
<feature type="modified residue" description="4-aspartylphosphate" evidence="4">
    <location>
        <position position="55"/>
    </location>
</feature>
<dbReference type="Pfam" id="PF08448">
    <property type="entry name" value="PAS_4"/>
    <property type="match status" value="1"/>
</dbReference>
<dbReference type="SMART" id="SM00387">
    <property type="entry name" value="HATPase_c"/>
    <property type="match status" value="1"/>
</dbReference>
<evidence type="ECO:0000256" key="1">
    <source>
        <dbReference type="ARBA" id="ARBA00000085"/>
    </source>
</evidence>
<dbReference type="InterPro" id="IPR003594">
    <property type="entry name" value="HATPase_dom"/>
</dbReference>
<gene>
    <name evidence="10" type="ORF">HG543_30630</name>
</gene>
<evidence type="ECO:0000256" key="2">
    <source>
        <dbReference type="ARBA" id="ARBA00012438"/>
    </source>
</evidence>
<dbReference type="AlphaFoldDB" id="A0A848LNG0"/>
<dbReference type="EMBL" id="JABBJJ010000172">
    <property type="protein sequence ID" value="NMO19192.1"/>
    <property type="molecule type" value="Genomic_DNA"/>
</dbReference>
<feature type="domain" description="Response regulatory" evidence="8">
    <location>
        <begin position="7"/>
        <end position="123"/>
    </location>
</feature>
<evidence type="ECO:0000256" key="3">
    <source>
        <dbReference type="ARBA" id="ARBA00022553"/>
    </source>
</evidence>
<dbReference type="Gene3D" id="1.10.287.130">
    <property type="match status" value="1"/>
</dbReference>
<dbReference type="Gene3D" id="3.30.450.20">
    <property type="entry name" value="PAS domain"/>
    <property type="match status" value="1"/>
</dbReference>
<dbReference type="InterPro" id="IPR005467">
    <property type="entry name" value="His_kinase_dom"/>
</dbReference>
<dbReference type="InterPro" id="IPR000014">
    <property type="entry name" value="PAS"/>
</dbReference>
<evidence type="ECO:0000256" key="5">
    <source>
        <dbReference type="SAM" id="Coils"/>
    </source>
</evidence>
<evidence type="ECO:0000313" key="11">
    <source>
        <dbReference type="Proteomes" id="UP000518300"/>
    </source>
</evidence>
<comment type="caution">
    <text evidence="10">The sequence shown here is derived from an EMBL/GenBank/DDBJ whole genome shotgun (WGS) entry which is preliminary data.</text>
</comment>
<sequence length="487" mass="52586">MTSKPAVILNVNDDVASRYVTSRVLGLAGFRVVEAASGHEALALADEHTDLVILDVRLPDISGLEVCRRLKAAPRTQNVLVLHLSAQAVGPGDRAQGLEHGADGYLVAPVDPEELVAQVHALLRLRKAEREVQALSAEVENQRRLLELAISSAAEPIVLYDGTGRVIYVNQALQASRGSHVVHGVGKTLEQMAAEDPALAPYTRLVEEALRTGQVQRGSINLSSSERGPRHYSFVVSPAVAPDGRVIAAMSSSRDVTEERSAEEFREQFIGMLGHDLRNPLNALSMSAQQLQRRGGLDERQASLTTRILTSAERMDRMIRQLLDFARARLGGGIPVMRMPCDLFDVVRRTVEELRASHPGRVVQLEVLGDGRGEWDGDRLEQALGNLLANALKYSPADTPVTVQAEGGPQGAVLRVHNQGAPIPAEELPYVFSAWRRGHKARREGGSAAGLGLGLYITHQIARGHGGDVEVSSSAPGGTTFTVRLPR</sequence>
<dbReference type="Proteomes" id="UP000518300">
    <property type="component" value="Unassembled WGS sequence"/>
</dbReference>
<dbReference type="Pfam" id="PF00072">
    <property type="entry name" value="Response_reg"/>
    <property type="match status" value="1"/>
</dbReference>
<dbReference type="InterPro" id="IPR035965">
    <property type="entry name" value="PAS-like_dom_sf"/>
</dbReference>
<dbReference type="PANTHER" id="PTHR43547:SF2">
    <property type="entry name" value="HYBRID SIGNAL TRANSDUCTION HISTIDINE KINASE C"/>
    <property type="match status" value="1"/>
</dbReference>
<proteinExistence type="predicted"/>
<dbReference type="InterPro" id="IPR013656">
    <property type="entry name" value="PAS_4"/>
</dbReference>
<feature type="compositionally biased region" description="Polar residues" evidence="6">
    <location>
        <begin position="471"/>
        <end position="487"/>
    </location>
</feature>
<keyword evidence="11" id="KW-1185">Reference proteome</keyword>
<dbReference type="SMART" id="SM00448">
    <property type="entry name" value="REC"/>
    <property type="match status" value="1"/>
</dbReference>
<dbReference type="InterPro" id="IPR004358">
    <property type="entry name" value="Sig_transdc_His_kin-like_C"/>
</dbReference>
<feature type="region of interest" description="Disordered" evidence="6">
    <location>
        <begin position="468"/>
        <end position="487"/>
    </location>
</feature>
<evidence type="ECO:0000313" key="10">
    <source>
        <dbReference type="EMBL" id="NMO19192.1"/>
    </source>
</evidence>
<keyword evidence="5" id="KW-0175">Coiled coil</keyword>
<reference evidence="10 11" key="1">
    <citation type="submission" date="2020-04" db="EMBL/GenBank/DDBJ databases">
        <title>Draft genome of Pyxidicoccus fallax type strain.</title>
        <authorList>
            <person name="Whitworth D.E."/>
        </authorList>
    </citation>
    <scope>NUCLEOTIDE SEQUENCE [LARGE SCALE GENOMIC DNA]</scope>
    <source>
        <strain evidence="10 11">DSM 14698</strain>
    </source>
</reference>
<dbReference type="SUPFAM" id="SSF55874">
    <property type="entry name" value="ATPase domain of HSP90 chaperone/DNA topoisomerase II/histidine kinase"/>
    <property type="match status" value="1"/>
</dbReference>
<dbReference type="CDD" id="cd00082">
    <property type="entry name" value="HisKA"/>
    <property type="match status" value="1"/>
</dbReference>
<feature type="domain" description="PAS" evidence="9">
    <location>
        <begin position="142"/>
        <end position="213"/>
    </location>
</feature>
<dbReference type="SUPFAM" id="SSF55785">
    <property type="entry name" value="PYP-like sensor domain (PAS domain)"/>
    <property type="match status" value="1"/>
</dbReference>
<dbReference type="Pfam" id="PF00512">
    <property type="entry name" value="HisKA"/>
    <property type="match status" value="1"/>
</dbReference>
<dbReference type="InterPro" id="IPR001789">
    <property type="entry name" value="Sig_transdc_resp-reg_receiver"/>
</dbReference>
<dbReference type="GO" id="GO:0000155">
    <property type="term" value="F:phosphorelay sensor kinase activity"/>
    <property type="evidence" value="ECO:0007669"/>
    <property type="project" value="InterPro"/>
</dbReference>
<dbReference type="SUPFAM" id="SSF52172">
    <property type="entry name" value="CheY-like"/>
    <property type="match status" value="1"/>
</dbReference>
<dbReference type="PROSITE" id="PS50109">
    <property type="entry name" value="HIS_KIN"/>
    <property type="match status" value="1"/>
</dbReference>
<accession>A0A848LNG0</accession>
<dbReference type="Gene3D" id="3.30.565.10">
    <property type="entry name" value="Histidine kinase-like ATPase, C-terminal domain"/>
    <property type="match status" value="1"/>
</dbReference>
<dbReference type="Pfam" id="PF02518">
    <property type="entry name" value="HATPase_c"/>
    <property type="match status" value="1"/>
</dbReference>
<evidence type="ECO:0000259" key="7">
    <source>
        <dbReference type="PROSITE" id="PS50109"/>
    </source>
</evidence>
<dbReference type="CDD" id="cd00075">
    <property type="entry name" value="HATPase"/>
    <property type="match status" value="1"/>
</dbReference>
<dbReference type="SMART" id="SM00388">
    <property type="entry name" value="HisKA"/>
    <property type="match status" value="1"/>
</dbReference>
<evidence type="ECO:0000256" key="6">
    <source>
        <dbReference type="SAM" id="MobiDB-lite"/>
    </source>
</evidence>
<name>A0A848LNG0_9BACT</name>
<protein>
    <recommendedName>
        <fullName evidence="2">histidine kinase</fullName>
        <ecNumber evidence="2">2.7.13.3</ecNumber>
    </recommendedName>
</protein>
<dbReference type="PANTHER" id="PTHR43547">
    <property type="entry name" value="TWO-COMPONENT HISTIDINE KINASE"/>
    <property type="match status" value="1"/>
</dbReference>
<dbReference type="InterPro" id="IPR036890">
    <property type="entry name" value="HATPase_C_sf"/>
</dbReference>
<dbReference type="NCBIfam" id="TIGR00229">
    <property type="entry name" value="sensory_box"/>
    <property type="match status" value="1"/>
</dbReference>
<organism evidence="10 11">
    <name type="scientific">Pyxidicoccus fallax</name>
    <dbReference type="NCBI Taxonomy" id="394095"/>
    <lineage>
        <taxon>Bacteria</taxon>
        <taxon>Pseudomonadati</taxon>
        <taxon>Myxococcota</taxon>
        <taxon>Myxococcia</taxon>
        <taxon>Myxococcales</taxon>
        <taxon>Cystobacterineae</taxon>
        <taxon>Myxococcaceae</taxon>
        <taxon>Pyxidicoccus</taxon>
    </lineage>
</organism>
<evidence type="ECO:0000259" key="8">
    <source>
        <dbReference type="PROSITE" id="PS50110"/>
    </source>
</evidence>
<dbReference type="InterPro" id="IPR036097">
    <property type="entry name" value="HisK_dim/P_sf"/>
</dbReference>
<dbReference type="PROSITE" id="PS50112">
    <property type="entry name" value="PAS"/>
    <property type="match status" value="1"/>
</dbReference>
<dbReference type="InterPro" id="IPR011006">
    <property type="entry name" value="CheY-like_superfamily"/>
</dbReference>
<feature type="domain" description="Histidine kinase" evidence="7">
    <location>
        <begin position="272"/>
        <end position="487"/>
    </location>
</feature>
<dbReference type="RefSeq" id="WP_169348446.1">
    <property type="nucleotide sequence ID" value="NZ_JABBJJ010000172.1"/>
</dbReference>
<evidence type="ECO:0000259" key="9">
    <source>
        <dbReference type="PROSITE" id="PS50112"/>
    </source>
</evidence>
<keyword evidence="3 4" id="KW-0597">Phosphoprotein</keyword>
<comment type="catalytic activity">
    <reaction evidence="1">
        <text>ATP + protein L-histidine = ADP + protein N-phospho-L-histidine.</text>
        <dbReference type="EC" id="2.7.13.3"/>
    </reaction>
</comment>
<dbReference type="SUPFAM" id="SSF47384">
    <property type="entry name" value="Homodimeric domain of signal transducing histidine kinase"/>
    <property type="match status" value="1"/>
</dbReference>
<dbReference type="PROSITE" id="PS50110">
    <property type="entry name" value="RESPONSE_REGULATORY"/>
    <property type="match status" value="1"/>
</dbReference>